<feature type="signal peptide" evidence="1">
    <location>
        <begin position="1"/>
        <end position="20"/>
    </location>
</feature>
<protein>
    <recommendedName>
        <fullName evidence="4">Secreted protein</fullName>
    </recommendedName>
</protein>
<evidence type="ECO:0008006" key="4">
    <source>
        <dbReference type="Google" id="ProtNLM"/>
    </source>
</evidence>
<dbReference type="AlphaFoldDB" id="A0A5D2BIE7"/>
<dbReference type="Proteomes" id="UP000323506">
    <property type="component" value="Chromosome D08"/>
</dbReference>
<evidence type="ECO:0000313" key="3">
    <source>
        <dbReference type="Proteomes" id="UP000323506"/>
    </source>
</evidence>
<evidence type="ECO:0000313" key="2">
    <source>
        <dbReference type="EMBL" id="TYG56829.1"/>
    </source>
</evidence>
<keyword evidence="3" id="KW-1185">Reference proteome</keyword>
<dbReference type="EMBL" id="CM017708">
    <property type="protein sequence ID" value="TYG56829.1"/>
    <property type="molecule type" value="Genomic_DNA"/>
</dbReference>
<organism evidence="2 3">
    <name type="scientific">Gossypium darwinii</name>
    <name type="common">Darwin's cotton</name>
    <name type="synonym">Gossypium barbadense var. darwinii</name>
    <dbReference type="NCBI Taxonomy" id="34276"/>
    <lineage>
        <taxon>Eukaryota</taxon>
        <taxon>Viridiplantae</taxon>
        <taxon>Streptophyta</taxon>
        <taxon>Embryophyta</taxon>
        <taxon>Tracheophyta</taxon>
        <taxon>Spermatophyta</taxon>
        <taxon>Magnoliopsida</taxon>
        <taxon>eudicotyledons</taxon>
        <taxon>Gunneridae</taxon>
        <taxon>Pentapetalae</taxon>
        <taxon>rosids</taxon>
        <taxon>malvids</taxon>
        <taxon>Malvales</taxon>
        <taxon>Malvaceae</taxon>
        <taxon>Malvoideae</taxon>
        <taxon>Gossypium</taxon>
    </lineage>
</organism>
<name>A0A5D2BIE7_GOSDA</name>
<reference evidence="2 3" key="1">
    <citation type="submission" date="2019-06" db="EMBL/GenBank/DDBJ databases">
        <title>WGS assembly of Gossypium darwinii.</title>
        <authorList>
            <person name="Chen Z.J."/>
            <person name="Sreedasyam A."/>
            <person name="Ando A."/>
            <person name="Song Q."/>
            <person name="De L."/>
            <person name="Hulse-Kemp A."/>
            <person name="Ding M."/>
            <person name="Ye W."/>
            <person name="Kirkbride R."/>
            <person name="Jenkins J."/>
            <person name="Plott C."/>
            <person name="Lovell J."/>
            <person name="Lin Y.-M."/>
            <person name="Vaughn R."/>
            <person name="Liu B."/>
            <person name="Li W."/>
            <person name="Simpson S."/>
            <person name="Scheffler B."/>
            <person name="Saski C."/>
            <person name="Grover C."/>
            <person name="Hu G."/>
            <person name="Conover J."/>
            <person name="Carlson J."/>
            <person name="Shu S."/>
            <person name="Boston L."/>
            <person name="Williams M."/>
            <person name="Peterson D."/>
            <person name="Mcgee K."/>
            <person name="Jones D."/>
            <person name="Wendel J."/>
            <person name="Stelly D."/>
            <person name="Grimwood J."/>
            <person name="Schmutz J."/>
        </authorList>
    </citation>
    <scope>NUCLEOTIDE SEQUENCE [LARGE SCALE GENOMIC DNA]</scope>
    <source>
        <strain evidence="2">1808015.09</strain>
    </source>
</reference>
<keyword evidence="1" id="KW-0732">Signal</keyword>
<sequence length="62" mass="7350">MHLIAIVVMRFLCCVVPILRRGDFQNCYDALRPQFSTTAHHIKNLLKKKEERVTEIEYPFIC</sequence>
<feature type="chain" id="PRO_5022658919" description="Secreted protein" evidence="1">
    <location>
        <begin position="21"/>
        <end position="62"/>
    </location>
</feature>
<gene>
    <name evidence="2" type="ORF">ES288_D08G094900v1</name>
</gene>
<proteinExistence type="predicted"/>
<evidence type="ECO:0000256" key="1">
    <source>
        <dbReference type="SAM" id="SignalP"/>
    </source>
</evidence>
<accession>A0A5D2BIE7</accession>